<dbReference type="InterPro" id="IPR029063">
    <property type="entry name" value="SAM-dependent_MTases_sf"/>
</dbReference>
<sequence length="269" mass="28631">MGRKRAAHTAAAREVPISTGIARLEPVPGEPDSWVLFVNGVPSSSITVGDPLRLDFEYLDWMSRVVDTVFAPRTTLRAVHIGAAGCALPRWLDASRPGSRQTAIDIDAELVRQVREWFDLPRSPALALRCGDGAEEIATFRDSAVGLVVRDAFAGDTTPAALAAPEFFAEVARVLGPGGLYLANIADRPPHAALRAELGEMRSHFTHLALVADPGQLRGRRYGNVVVAGTQEPIDAVGLAKAMRRGPAVASVRCGDALDAFIDHGSRAG</sequence>
<dbReference type="Gene3D" id="3.40.50.150">
    <property type="entry name" value="Vaccinia Virus protein VP39"/>
    <property type="match status" value="1"/>
</dbReference>
<proteinExistence type="predicted"/>
<evidence type="ECO:0000313" key="3">
    <source>
        <dbReference type="Proteomes" id="UP001500642"/>
    </source>
</evidence>
<dbReference type="EMBL" id="BAABGL010000008">
    <property type="protein sequence ID" value="GAA4389889.1"/>
    <property type="molecule type" value="Genomic_DNA"/>
</dbReference>
<dbReference type="CDD" id="cd02440">
    <property type="entry name" value="AdoMet_MTases"/>
    <property type="match status" value="1"/>
</dbReference>
<organism evidence="2 3">
    <name type="scientific">Brevibacterium pityocampae</name>
    <dbReference type="NCBI Taxonomy" id="506594"/>
    <lineage>
        <taxon>Bacteria</taxon>
        <taxon>Bacillati</taxon>
        <taxon>Actinomycetota</taxon>
        <taxon>Actinomycetes</taxon>
        <taxon>Micrococcales</taxon>
        <taxon>Brevibacteriaceae</taxon>
        <taxon>Brevibacterium</taxon>
    </lineage>
</organism>
<evidence type="ECO:0000259" key="1">
    <source>
        <dbReference type="Pfam" id="PF08241"/>
    </source>
</evidence>
<dbReference type="Pfam" id="PF08241">
    <property type="entry name" value="Methyltransf_11"/>
    <property type="match status" value="1"/>
</dbReference>
<dbReference type="NCBIfam" id="NF037959">
    <property type="entry name" value="MFS_SpdSyn"/>
    <property type="match status" value="1"/>
</dbReference>
<protein>
    <submittedName>
        <fullName evidence="2">Fused MFS/spermidine synthase</fullName>
    </submittedName>
</protein>
<dbReference type="InterPro" id="IPR013216">
    <property type="entry name" value="Methyltransf_11"/>
</dbReference>
<name>A0ABP8JF64_9MICO</name>
<gene>
    <name evidence="2" type="ORF">GCM10023167_15970</name>
</gene>
<feature type="domain" description="Methyltransferase type 11" evidence="1">
    <location>
        <begin position="80"/>
        <end position="182"/>
    </location>
</feature>
<evidence type="ECO:0000313" key="2">
    <source>
        <dbReference type="EMBL" id="GAA4389889.1"/>
    </source>
</evidence>
<reference evidence="3" key="1">
    <citation type="journal article" date="2019" name="Int. J. Syst. Evol. Microbiol.">
        <title>The Global Catalogue of Microorganisms (GCM) 10K type strain sequencing project: providing services to taxonomists for standard genome sequencing and annotation.</title>
        <authorList>
            <consortium name="The Broad Institute Genomics Platform"/>
            <consortium name="The Broad Institute Genome Sequencing Center for Infectious Disease"/>
            <person name="Wu L."/>
            <person name="Ma J."/>
        </authorList>
    </citation>
    <scope>NUCLEOTIDE SEQUENCE [LARGE SCALE GENOMIC DNA]</scope>
    <source>
        <strain evidence="3">JCM 17808</strain>
    </source>
</reference>
<keyword evidence="3" id="KW-1185">Reference proteome</keyword>
<dbReference type="SUPFAM" id="SSF53335">
    <property type="entry name" value="S-adenosyl-L-methionine-dependent methyltransferases"/>
    <property type="match status" value="1"/>
</dbReference>
<dbReference type="RefSeq" id="WP_345031259.1">
    <property type="nucleotide sequence ID" value="NZ_BAABGL010000008.1"/>
</dbReference>
<accession>A0ABP8JF64</accession>
<comment type="caution">
    <text evidence="2">The sequence shown here is derived from an EMBL/GenBank/DDBJ whole genome shotgun (WGS) entry which is preliminary data.</text>
</comment>
<dbReference type="Proteomes" id="UP001500642">
    <property type="component" value="Unassembled WGS sequence"/>
</dbReference>